<accession>A0A0W1R9Q4</accession>
<dbReference type="EMBL" id="LOPU01000018">
    <property type="protein sequence ID" value="KTG09845.1"/>
    <property type="molecule type" value="Genomic_DNA"/>
</dbReference>
<organism evidence="1 2">
    <name type="scientific">Haloprofundus marisrubri</name>
    <dbReference type="NCBI Taxonomy" id="1514971"/>
    <lineage>
        <taxon>Archaea</taxon>
        <taxon>Methanobacteriati</taxon>
        <taxon>Methanobacteriota</taxon>
        <taxon>Stenosarchaea group</taxon>
        <taxon>Halobacteria</taxon>
        <taxon>Halobacteriales</taxon>
        <taxon>Haloferacaceae</taxon>
        <taxon>Haloprofundus</taxon>
    </lineage>
</organism>
<dbReference type="Proteomes" id="UP000054387">
    <property type="component" value="Unassembled WGS sequence"/>
</dbReference>
<dbReference type="RefSeq" id="WP_058581200.1">
    <property type="nucleotide sequence ID" value="NZ_LOPU01000018.1"/>
</dbReference>
<dbReference type="PROSITE" id="PS51257">
    <property type="entry name" value="PROKAR_LIPOPROTEIN"/>
    <property type="match status" value="1"/>
</dbReference>
<dbReference type="InterPro" id="IPR045396">
    <property type="entry name" value="DUF6517"/>
</dbReference>
<reference evidence="1 2" key="1">
    <citation type="submission" date="2015-12" db="EMBL/GenBank/DDBJ databases">
        <title>Haloprofundus marisrubri gen. nov., sp. nov., an extremely halophilic archaeon isolated from the Discovery deep brine-seawater interface in the Red Sea.</title>
        <authorList>
            <person name="Zhang G."/>
            <person name="Stingl U."/>
            <person name="Rashid M."/>
        </authorList>
    </citation>
    <scope>NUCLEOTIDE SEQUENCE [LARGE SCALE GENOMIC DNA]</scope>
    <source>
        <strain evidence="1 2">SB9</strain>
    </source>
</reference>
<dbReference type="STRING" id="1514971.AUR64_09455"/>
<dbReference type="OrthoDB" id="205286at2157"/>
<evidence type="ECO:0000313" key="2">
    <source>
        <dbReference type="Proteomes" id="UP000054387"/>
    </source>
</evidence>
<protein>
    <submittedName>
        <fullName evidence="1">Uncharacterized protein</fullName>
    </submittedName>
</protein>
<sequence>MRRTPFLLPAVVLLVVLSGCVGGDALTLESNPASIPDEALAETGYQPGESRSVVVERQLGIAGTETNVTLVGWLSSYNRPDGGASVVLLSTPNPNVAGVSANPLAGETSDELVERLLEQSNRVTGDSVGELRRVGETNRTVLGEQTTVVTYEASVRTDNLSVDGSSASNESIPVRFHVATVSHGDDVVVALAMHPADLDEEDALLSLFERIEHEG</sequence>
<name>A0A0W1R9Q4_9EURY</name>
<proteinExistence type="predicted"/>
<dbReference type="AlphaFoldDB" id="A0A0W1R9Q4"/>
<dbReference type="Pfam" id="PF20127">
    <property type="entry name" value="DUF6517"/>
    <property type="match status" value="1"/>
</dbReference>
<gene>
    <name evidence="1" type="ORF">AUR64_09455</name>
</gene>
<comment type="caution">
    <text evidence="1">The sequence shown here is derived from an EMBL/GenBank/DDBJ whole genome shotgun (WGS) entry which is preliminary data.</text>
</comment>
<evidence type="ECO:0000313" key="1">
    <source>
        <dbReference type="EMBL" id="KTG09845.1"/>
    </source>
</evidence>
<keyword evidence="2" id="KW-1185">Reference proteome</keyword>